<reference evidence="3" key="3">
    <citation type="submission" date="2017-03" db="EMBL/GenBank/DDBJ databases">
        <authorList>
            <person name="Dastager S.G."/>
            <person name="Neurgaonkar P.S."/>
            <person name="Dharne M.S."/>
        </authorList>
    </citation>
    <scope>NUCLEOTIDE SEQUENCE</scope>
    <source>
        <strain evidence="3">DSM 25145</strain>
    </source>
</reference>
<feature type="signal peptide" evidence="2">
    <location>
        <begin position="1"/>
        <end position="25"/>
    </location>
</feature>
<dbReference type="EMBL" id="FTLX01000004">
    <property type="protein sequence ID" value="SIQ84838.1"/>
    <property type="molecule type" value="Genomic_DNA"/>
</dbReference>
<evidence type="ECO:0000313" key="6">
    <source>
        <dbReference type="Proteomes" id="UP000215545"/>
    </source>
</evidence>
<organism evidence="4 5">
    <name type="scientific">Domibacillus enclensis</name>
    <dbReference type="NCBI Taxonomy" id="1017273"/>
    <lineage>
        <taxon>Bacteria</taxon>
        <taxon>Bacillati</taxon>
        <taxon>Bacillota</taxon>
        <taxon>Bacilli</taxon>
        <taxon>Bacillales</taxon>
        <taxon>Bacillaceae</taxon>
        <taxon>Domibacillus</taxon>
    </lineage>
</organism>
<reference evidence="6" key="2">
    <citation type="submission" date="2017-03" db="EMBL/GenBank/DDBJ databases">
        <title>Bacillus sp. V-88(T) DSM27956, whole genome shotgun sequencing project.</title>
        <authorList>
            <person name="Dastager S.G."/>
            <person name="Neurgaonkar P.S."/>
            <person name="Dharne M.S."/>
        </authorList>
    </citation>
    <scope>NUCLEOTIDE SEQUENCE [LARGE SCALE GENOMIC DNA]</scope>
    <source>
        <strain evidence="6">DSM 25145</strain>
    </source>
</reference>
<dbReference type="Proteomes" id="UP000215545">
    <property type="component" value="Unassembled WGS sequence"/>
</dbReference>
<feature type="compositionally biased region" description="Polar residues" evidence="1">
    <location>
        <begin position="113"/>
        <end position="131"/>
    </location>
</feature>
<dbReference type="AlphaFoldDB" id="A0A1N6W466"/>
<evidence type="ECO:0000256" key="1">
    <source>
        <dbReference type="SAM" id="MobiDB-lite"/>
    </source>
</evidence>
<proteinExistence type="predicted"/>
<evidence type="ECO:0000313" key="4">
    <source>
        <dbReference type="EMBL" id="SIQ84838.1"/>
    </source>
</evidence>
<keyword evidence="2" id="KW-0732">Signal</keyword>
<evidence type="ECO:0000256" key="2">
    <source>
        <dbReference type="SAM" id="SignalP"/>
    </source>
</evidence>
<accession>A0A1N6W466</accession>
<sequence>MKGLLLKAAAPFLAASLAFSFQAQASSPTNAELQALEKRVTAINERADKVIESAKNGSASKQRQYVKQLDSLLYQSRTASQQTDQLAERLGGDTLETVNLENRLNTTAAQILETQKAVQTPSHENPDNYTPQPGEPLDDH</sequence>
<feature type="region of interest" description="Disordered" evidence="1">
    <location>
        <begin position="113"/>
        <end position="140"/>
    </location>
</feature>
<evidence type="ECO:0000313" key="5">
    <source>
        <dbReference type="Proteomes" id="UP000186385"/>
    </source>
</evidence>
<evidence type="ECO:0000313" key="3">
    <source>
        <dbReference type="EMBL" id="OXS77841.1"/>
    </source>
</evidence>
<dbReference type="RefSeq" id="WP_045849128.1">
    <property type="nucleotide sequence ID" value="NZ_FTLX01000004.1"/>
</dbReference>
<dbReference type="EMBL" id="MWSK01000004">
    <property type="protein sequence ID" value="OXS77841.1"/>
    <property type="molecule type" value="Genomic_DNA"/>
</dbReference>
<protein>
    <submittedName>
        <fullName evidence="4">Uncharacterized protein</fullName>
    </submittedName>
</protein>
<gene>
    <name evidence="3" type="ORF">B1B05_09550</name>
    <name evidence="4" type="ORF">SAMN05443094_10463</name>
</gene>
<name>A0A1N6W466_9BACI</name>
<dbReference type="Proteomes" id="UP000186385">
    <property type="component" value="Unassembled WGS sequence"/>
</dbReference>
<reference evidence="4 5" key="1">
    <citation type="submission" date="2017-01" db="EMBL/GenBank/DDBJ databases">
        <authorList>
            <person name="Mah S.A."/>
            <person name="Swanson W.J."/>
            <person name="Moy G.W."/>
            <person name="Vacquier V.D."/>
        </authorList>
    </citation>
    <scope>NUCLEOTIDE SEQUENCE [LARGE SCALE GENOMIC DNA]</scope>
    <source>
        <strain evidence="4 5">NIO-1016</strain>
    </source>
</reference>
<feature type="chain" id="PRO_5009939158" evidence="2">
    <location>
        <begin position="26"/>
        <end position="140"/>
    </location>
</feature>
<keyword evidence="6" id="KW-1185">Reference proteome</keyword>